<dbReference type="GO" id="GO:0005737">
    <property type="term" value="C:cytoplasm"/>
    <property type="evidence" value="ECO:0007669"/>
    <property type="project" value="UniProtKB-SubCell"/>
</dbReference>
<feature type="domain" description="PhoU" evidence="8">
    <location>
        <begin position="18"/>
        <end position="104"/>
    </location>
</feature>
<evidence type="ECO:0000256" key="2">
    <source>
        <dbReference type="ARBA" id="ARBA00008107"/>
    </source>
</evidence>
<evidence type="ECO:0000259" key="8">
    <source>
        <dbReference type="Pfam" id="PF01895"/>
    </source>
</evidence>
<dbReference type="EMBL" id="CP001687">
    <property type="protein sequence ID" value="ACV11771.1"/>
    <property type="molecule type" value="Genomic_DNA"/>
</dbReference>
<dbReference type="Proteomes" id="UP000002071">
    <property type="component" value="Chromosome"/>
</dbReference>
<dbReference type="GO" id="GO:0045936">
    <property type="term" value="P:negative regulation of phosphate metabolic process"/>
    <property type="evidence" value="ECO:0007669"/>
    <property type="project" value="InterPro"/>
</dbReference>
<evidence type="ECO:0000256" key="5">
    <source>
        <dbReference type="ARBA" id="ARBA00022490"/>
    </source>
</evidence>
<dbReference type="PANTHER" id="PTHR42930:SF3">
    <property type="entry name" value="PHOSPHATE-SPECIFIC TRANSPORT SYSTEM ACCESSORY PROTEIN PHOU"/>
    <property type="match status" value="1"/>
</dbReference>
<evidence type="ECO:0000313" key="9">
    <source>
        <dbReference type="EMBL" id="ACV11771.1"/>
    </source>
</evidence>
<dbReference type="AlphaFoldDB" id="C7NQ27"/>
<dbReference type="FunFam" id="1.20.58.220:FF:000004">
    <property type="entry name" value="Phosphate-specific transport system accessory protein PhoU"/>
    <property type="match status" value="1"/>
</dbReference>
<dbReference type="InterPro" id="IPR038078">
    <property type="entry name" value="PhoU-like_sf"/>
</dbReference>
<dbReference type="STRING" id="519442.Huta_1596"/>
<reference evidence="9 10" key="1">
    <citation type="journal article" date="2009" name="Stand. Genomic Sci.">
        <title>Complete genome sequence of Halorhabdus utahensis type strain (AX-2).</title>
        <authorList>
            <person name="Anderson I."/>
            <person name="Tindall B.J."/>
            <person name="Pomrenke H."/>
            <person name="Goker M."/>
            <person name="Lapidus A."/>
            <person name="Nolan M."/>
            <person name="Copeland A."/>
            <person name="Glavina Del Rio T."/>
            <person name="Chen F."/>
            <person name="Tice H."/>
            <person name="Cheng J.F."/>
            <person name="Lucas S."/>
            <person name="Chertkov O."/>
            <person name="Bruce D."/>
            <person name="Brettin T."/>
            <person name="Detter J.C."/>
            <person name="Han C."/>
            <person name="Goodwin L."/>
            <person name="Land M."/>
            <person name="Hauser L."/>
            <person name="Chang Y.J."/>
            <person name="Jeffries C.D."/>
            <person name="Pitluck S."/>
            <person name="Pati A."/>
            <person name="Mavromatis K."/>
            <person name="Ivanova N."/>
            <person name="Ovchinnikova G."/>
            <person name="Chen A."/>
            <person name="Palaniappan K."/>
            <person name="Chain P."/>
            <person name="Rohde M."/>
            <person name="Bristow J."/>
            <person name="Eisen J.A."/>
            <person name="Markowitz V."/>
            <person name="Hugenholtz P."/>
            <person name="Kyrpides N.C."/>
            <person name="Klenk H.P."/>
        </authorList>
    </citation>
    <scope>NUCLEOTIDE SEQUENCE [LARGE SCALE GENOMIC DNA]</scope>
    <source>
        <strain evidence="10">DSM 12940 / JCM 11049 / AX-2</strain>
    </source>
</reference>
<dbReference type="PIRSF" id="PIRSF003107">
    <property type="entry name" value="PhoU"/>
    <property type="match status" value="1"/>
</dbReference>
<dbReference type="OrthoDB" id="7738at2157"/>
<protein>
    <recommendedName>
        <fullName evidence="7">Phosphate-specific transport system accessory protein PhoU</fullName>
    </recommendedName>
</protein>
<dbReference type="KEGG" id="hut:Huta_1596"/>
<organism evidence="9 10">
    <name type="scientific">Halorhabdus utahensis (strain DSM 12940 / JCM 11049 / AX-2)</name>
    <dbReference type="NCBI Taxonomy" id="519442"/>
    <lineage>
        <taxon>Archaea</taxon>
        <taxon>Methanobacteriati</taxon>
        <taxon>Methanobacteriota</taxon>
        <taxon>Stenosarchaea group</taxon>
        <taxon>Halobacteria</taxon>
        <taxon>Halobacteriales</taxon>
        <taxon>Haloarculaceae</taxon>
        <taxon>Halorhabdus</taxon>
    </lineage>
</organism>
<accession>C7NQ27</accession>
<evidence type="ECO:0000256" key="3">
    <source>
        <dbReference type="ARBA" id="ARBA00011738"/>
    </source>
</evidence>
<keyword evidence="4 7" id="KW-0813">Transport</keyword>
<dbReference type="Gene3D" id="1.20.58.220">
    <property type="entry name" value="Phosphate transport system protein phou homolog 2, domain 2"/>
    <property type="match status" value="1"/>
</dbReference>
<comment type="function">
    <text evidence="7">Plays a role in the regulation of phosphate uptake.</text>
</comment>
<dbReference type="eggNOG" id="arCOG00232">
    <property type="taxonomic scope" value="Archaea"/>
</dbReference>
<keyword evidence="5 7" id="KW-0963">Cytoplasm</keyword>
<dbReference type="GO" id="GO:0006817">
    <property type="term" value="P:phosphate ion transport"/>
    <property type="evidence" value="ECO:0007669"/>
    <property type="project" value="UniProtKB-KW"/>
</dbReference>
<evidence type="ECO:0000313" key="10">
    <source>
        <dbReference type="Proteomes" id="UP000002071"/>
    </source>
</evidence>
<gene>
    <name evidence="9" type="ordered locus">Huta_1596</name>
</gene>
<dbReference type="PANTHER" id="PTHR42930">
    <property type="entry name" value="PHOSPHATE-SPECIFIC TRANSPORT SYSTEM ACCESSORY PROTEIN PHOU"/>
    <property type="match status" value="1"/>
</dbReference>
<sequence>MAREEFRHALADLRTAVVEMGELVLERLKAARSALAEGDDDRAEAVIEGDEEINRRYLDIEADCIDLFALEQPVAGDLRLVAASFKISTDLERVGDLATNLARYALSSRPDPFPELDISGIGRAAAAMLEDALAAYETEDAAACRTVAGRDDDLDAMCQRASERVARDLLERDPELDAWALEAVLDDVASVLLTIRDIERVGDHAVNIAARTLYALEGDPELIY</sequence>
<dbReference type="NCBIfam" id="TIGR02135">
    <property type="entry name" value="phoU_full"/>
    <property type="match status" value="1"/>
</dbReference>
<keyword evidence="6 7" id="KW-0592">Phosphate transport</keyword>
<evidence type="ECO:0000256" key="7">
    <source>
        <dbReference type="PIRNR" id="PIRNR003107"/>
    </source>
</evidence>
<dbReference type="Pfam" id="PF01895">
    <property type="entry name" value="PhoU"/>
    <property type="match status" value="2"/>
</dbReference>
<dbReference type="InterPro" id="IPR026022">
    <property type="entry name" value="PhoU_dom"/>
</dbReference>
<comment type="subcellular location">
    <subcellularLocation>
        <location evidence="1 7">Cytoplasm</location>
    </subcellularLocation>
</comment>
<proteinExistence type="inferred from homology"/>
<dbReference type="GO" id="GO:0030643">
    <property type="term" value="P:intracellular phosphate ion homeostasis"/>
    <property type="evidence" value="ECO:0007669"/>
    <property type="project" value="InterPro"/>
</dbReference>
<evidence type="ECO:0000256" key="4">
    <source>
        <dbReference type="ARBA" id="ARBA00022448"/>
    </source>
</evidence>
<dbReference type="InterPro" id="IPR028366">
    <property type="entry name" value="PhoU"/>
</dbReference>
<keyword evidence="10" id="KW-1185">Reference proteome</keyword>
<dbReference type="HOGENOM" id="CLU_078518_3_0_2"/>
<evidence type="ECO:0000256" key="6">
    <source>
        <dbReference type="ARBA" id="ARBA00022592"/>
    </source>
</evidence>
<comment type="subunit">
    <text evidence="3 7">Homodimer.</text>
</comment>
<dbReference type="SUPFAM" id="SSF109755">
    <property type="entry name" value="PhoU-like"/>
    <property type="match status" value="1"/>
</dbReference>
<feature type="domain" description="PhoU" evidence="8">
    <location>
        <begin position="120"/>
        <end position="211"/>
    </location>
</feature>
<dbReference type="GeneID" id="8383875"/>
<dbReference type="RefSeq" id="WP_015789345.1">
    <property type="nucleotide sequence ID" value="NC_013158.1"/>
</dbReference>
<comment type="similarity">
    <text evidence="2 7">Belongs to the PhoU family.</text>
</comment>
<evidence type="ECO:0000256" key="1">
    <source>
        <dbReference type="ARBA" id="ARBA00004496"/>
    </source>
</evidence>
<name>C7NQ27_HALUD</name>